<dbReference type="Gene3D" id="3.80.10.10">
    <property type="entry name" value="Ribonuclease Inhibitor"/>
    <property type="match status" value="1"/>
</dbReference>
<dbReference type="RefSeq" id="XP_005741462.1">
    <property type="nucleotide sequence ID" value="XM_005741405.1"/>
</dbReference>
<dbReference type="Pfam" id="PF13855">
    <property type="entry name" value="LRR_8"/>
    <property type="match status" value="1"/>
</dbReference>
<dbReference type="PROSITE" id="PS51450">
    <property type="entry name" value="LRR"/>
    <property type="match status" value="3"/>
</dbReference>
<dbReference type="InterPro" id="IPR007110">
    <property type="entry name" value="Ig-like_dom"/>
</dbReference>
<reference evidence="9" key="1">
    <citation type="submission" date="2023-09" db="UniProtKB">
        <authorList>
            <consortium name="Ensembl"/>
        </authorList>
    </citation>
    <scope>IDENTIFICATION</scope>
</reference>
<reference evidence="11" key="2">
    <citation type="submission" date="2025-04" db="UniProtKB">
        <authorList>
            <consortium name="RefSeq"/>
        </authorList>
    </citation>
    <scope>IDENTIFICATION</scope>
</reference>
<dbReference type="Gene3D" id="2.60.40.10">
    <property type="entry name" value="Immunoglobulins"/>
    <property type="match status" value="1"/>
</dbReference>
<keyword evidence="4" id="KW-1015">Disulfide bond</keyword>
<accession>A0A3B4FJ31</accession>
<dbReference type="InterPro" id="IPR032675">
    <property type="entry name" value="LRR_dom_sf"/>
</dbReference>
<dbReference type="GO" id="GO:0005886">
    <property type="term" value="C:plasma membrane"/>
    <property type="evidence" value="ECO:0007669"/>
    <property type="project" value="TreeGrafter"/>
</dbReference>
<protein>
    <submittedName>
        <fullName evidence="9 11">Amphoterin-induced protein 1-like</fullName>
    </submittedName>
</protein>
<dbReference type="SMART" id="SM00369">
    <property type="entry name" value="LRR_TYP"/>
    <property type="match status" value="5"/>
</dbReference>
<dbReference type="AlphaFoldDB" id="A0A3B4FJ31"/>
<dbReference type="InterPro" id="IPR013783">
    <property type="entry name" value="Ig-like_fold"/>
</dbReference>
<dbReference type="PROSITE" id="PS50835">
    <property type="entry name" value="IG_LIKE"/>
    <property type="match status" value="1"/>
</dbReference>
<dbReference type="GeneID" id="102214357"/>
<feature type="chain" id="PRO_5044590098" evidence="7">
    <location>
        <begin position="36"/>
        <end position="506"/>
    </location>
</feature>
<evidence type="ECO:0000256" key="7">
    <source>
        <dbReference type="SAM" id="SignalP"/>
    </source>
</evidence>
<dbReference type="PANTHER" id="PTHR24369:SF213">
    <property type="entry name" value="INSULIN LIKE GROWTH FACTOR BINDING PROTEIN ACID LABILE SUBUNIT"/>
    <property type="match status" value="1"/>
</dbReference>
<dbReference type="SUPFAM" id="SSF48726">
    <property type="entry name" value="Immunoglobulin"/>
    <property type="match status" value="1"/>
</dbReference>
<evidence type="ECO:0000313" key="11">
    <source>
        <dbReference type="RefSeq" id="XP_005741462.1"/>
    </source>
</evidence>
<evidence type="ECO:0000256" key="5">
    <source>
        <dbReference type="SAM" id="MobiDB-lite"/>
    </source>
</evidence>
<dbReference type="PANTHER" id="PTHR24369">
    <property type="entry name" value="ANTIGEN BSP, PUTATIVE-RELATED"/>
    <property type="match status" value="1"/>
</dbReference>
<dbReference type="InterPro" id="IPR003599">
    <property type="entry name" value="Ig_sub"/>
</dbReference>
<evidence type="ECO:0000256" key="6">
    <source>
        <dbReference type="SAM" id="Phobius"/>
    </source>
</evidence>
<feature type="domain" description="Ig-like" evidence="8">
    <location>
        <begin position="301"/>
        <end position="369"/>
    </location>
</feature>
<keyword evidence="1" id="KW-0433">Leucine-rich repeat</keyword>
<dbReference type="InterPro" id="IPR001611">
    <property type="entry name" value="Leu-rich_rpt"/>
</dbReference>
<dbReference type="GeneTree" id="ENSGT00950000183146"/>
<dbReference type="Proteomes" id="UP000695023">
    <property type="component" value="Unplaced"/>
</dbReference>
<evidence type="ECO:0000259" key="8">
    <source>
        <dbReference type="PROSITE" id="PS50835"/>
    </source>
</evidence>
<sequence length="506" mass="57063">MVGSIGFFWPAAVAVLKRRSCFILHLTLLLPAVRASGQLTGSPLVCQKTCLCASTIISCSKKNLTNVPNALPSYAAVLDLSFNFITKLQADWTGIRLDQLQSLLLSNNNLTFLSTEAFVNVRKLRYLDLSFNSLRLLDEYIFEPLENLEVLLLYKNHISQIDRSAFSGLIELQRLYLSHNQITRIPVELLKGRGRLKSLRLLDVSSNRIKALPLDELQALPAWIKNGLYFHNNPLTCSCELYELMAHWELRELSPSTDFRSNHTCVTSGQPKEKMAILDLTRQYLNCSEVKGFKKEGYLEQSLVLDCDTRQKNMVKRWVLPGNLTVSQNETTLIRNESSLRIGPLKVEDSGVYTCYATSDSFNETLYVTVVVFNTTMSKGLENLKTAYTTLVACLISLVMILIYLFFTPCRCACCPGQNMEKNDGKDSLHSSTVSLSQAHEERWQERVGGGGFLYRHAAFLEPKEQLEQNGRLNPISEEDEEWQGANRGRTRSDVSSVCSNSPMVI</sequence>
<evidence type="ECO:0000256" key="3">
    <source>
        <dbReference type="ARBA" id="ARBA00022737"/>
    </source>
</evidence>
<keyword evidence="6" id="KW-0812">Transmembrane</keyword>
<keyword evidence="6" id="KW-1133">Transmembrane helix</keyword>
<evidence type="ECO:0000256" key="1">
    <source>
        <dbReference type="ARBA" id="ARBA00022614"/>
    </source>
</evidence>
<evidence type="ECO:0000313" key="10">
    <source>
        <dbReference type="Proteomes" id="UP000695023"/>
    </source>
</evidence>
<keyword evidence="10" id="KW-1185">Reference proteome</keyword>
<evidence type="ECO:0000256" key="2">
    <source>
        <dbReference type="ARBA" id="ARBA00022729"/>
    </source>
</evidence>
<evidence type="ECO:0000256" key="4">
    <source>
        <dbReference type="ARBA" id="ARBA00023157"/>
    </source>
</evidence>
<evidence type="ECO:0000313" key="9">
    <source>
        <dbReference type="Ensembl" id="ENSPNYP00000009779.1"/>
    </source>
</evidence>
<feature type="signal peptide" evidence="7">
    <location>
        <begin position="1"/>
        <end position="35"/>
    </location>
</feature>
<keyword evidence="2 7" id="KW-0732">Signal</keyword>
<dbReference type="InterPro" id="IPR003591">
    <property type="entry name" value="Leu-rich_rpt_typical-subtyp"/>
</dbReference>
<dbReference type="SMART" id="SM00409">
    <property type="entry name" value="IG"/>
    <property type="match status" value="1"/>
</dbReference>
<dbReference type="OrthoDB" id="676979at2759"/>
<keyword evidence="6" id="KW-0472">Membrane</keyword>
<name>A0A3B4FJ31_9CICH</name>
<feature type="region of interest" description="Disordered" evidence="5">
    <location>
        <begin position="469"/>
        <end position="506"/>
    </location>
</feature>
<feature type="compositionally biased region" description="Polar residues" evidence="5">
    <location>
        <begin position="494"/>
        <end position="506"/>
    </location>
</feature>
<dbReference type="STRING" id="303518.ENSPNYP00000009779"/>
<keyword evidence="3" id="KW-0677">Repeat</keyword>
<dbReference type="Ensembl" id="ENSPNYT00000010013.1">
    <property type="protein sequence ID" value="ENSPNYP00000009779.1"/>
    <property type="gene ID" value="ENSPNYG00000007431.1"/>
</dbReference>
<organism evidence="9">
    <name type="scientific">Pundamilia nyererei</name>
    <dbReference type="NCBI Taxonomy" id="303518"/>
    <lineage>
        <taxon>Eukaryota</taxon>
        <taxon>Metazoa</taxon>
        <taxon>Chordata</taxon>
        <taxon>Craniata</taxon>
        <taxon>Vertebrata</taxon>
        <taxon>Euteleostomi</taxon>
        <taxon>Actinopterygii</taxon>
        <taxon>Neopterygii</taxon>
        <taxon>Teleostei</taxon>
        <taxon>Neoteleostei</taxon>
        <taxon>Acanthomorphata</taxon>
        <taxon>Ovalentaria</taxon>
        <taxon>Cichlomorphae</taxon>
        <taxon>Cichliformes</taxon>
        <taxon>Cichlidae</taxon>
        <taxon>African cichlids</taxon>
        <taxon>Pseudocrenilabrinae</taxon>
        <taxon>Haplochromini</taxon>
        <taxon>Pundamilia</taxon>
    </lineage>
</organism>
<dbReference type="InterPro" id="IPR050541">
    <property type="entry name" value="LRR_TM_domain-containing"/>
</dbReference>
<proteinExistence type="predicted"/>
<feature type="transmembrane region" description="Helical" evidence="6">
    <location>
        <begin position="387"/>
        <end position="407"/>
    </location>
</feature>
<dbReference type="SUPFAM" id="SSF52058">
    <property type="entry name" value="L domain-like"/>
    <property type="match status" value="1"/>
</dbReference>
<dbReference type="InterPro" id="IPR036179">
    <property type="entry name" value="Ig-like_dom_sf"/>
</dbReference>
<gene>
    <name evidence="9" type="primary">AMIGO1</name>
    <name evidence="11" type="synonym">LOC102214357</name>
</gene>